<proteinExistence type="predicted"/>
<reference evidence="2" key="1">
    <citation type="submission" date="2016-10" db="EMBL/GenBank/DDBJ databases">
        <authorList>
            <person name="Varghese N."/>
            <person name="Submissions S."/>
        </authorList>
    </citation>
    <scope>NUCLEOTIDE SEQUENCE [LARGE SCALE GENOMIC DNA]</scope>
    <source>
        <strain evidence="2">CGMCC 1.6444</strain>
    </source>
</reference>
<dbReference type="EMBL" id="FNIV01000010">
    <property type="protein sequence ID" value="SDO71597.1"/>
    <property type="molecule type" value="Genomic_DNA"/>
</dbReference>
<keyword evidence="2" id="KW-1185">Reference proteome</keyword>
<protein>
    <submittedName>
        <fullName evidence="1">Uncharacterized protein</fullName>
    </submittedName>
</protein>
<dbReference type="AlphaFoldDB" id="A0A1H0LTV2"/>
<organism evidence="1 2">
    <name type="scientific">Halomonas shengliensis</name>
    <dbReference type="NCBI Taxonomy" id="419597"/>
    <lineage>
        <taxon>Bacteria</taxon>
        <taxon>Pseudomonadati</taxon>
        <taxon>Pseudomonadota</taxon>
        <taxon>Gammaproteobacteria</taxon>
        <taxon>Oceanospirillales</taxon>
        <taxon>Halomonadaceae</taxon>
        <taxon>Halomonas</taxon>
    </lineage>
</organism>
<name>A0A1H0LTV2_9GAMM</name>
<evidence type="ECO:0000313" key="2">
    <source>
        <dbReference type="Proteomes" id="UP000199075"/>
    </source>
</evidence>
<sequence>MTNDKRDVRVSTEALIDWVYTATPLQGRCPACGDTALSPLGEEEGDAYEFMQQIGHPPGFDPVPFLAVACYCCGNVSWFLKDLVVDGLSLGVNDGA</sequence>
<dbReference type="Proteomes" id="UP000199075">
    <property type="component" value="Unassembled WGS sequence"/>
</dbReference>
<evidence type="ECO:0000313" key="1">
    <source>
        <dbReference type="EMBL" id="SDO71597.1"/>
    </source>
</evidence>
<accession>A0A1H0LTV2</accession>
<gene>
    <name evidence="1" type="ORF">SAMN04487957_110105</name>
</gene>
<dbReference type="RefSeq" id="WP_089680323.1">
    <property type="nucleotide sequence ID" value="NZ_FNIV01000010.1"/>
</dbReference>
<dbReference type="STRING" id="419597.SAMN04487957_110105"/>